<dbReference type="PROSITE" id="PS01276">
    <property type="entry name" value="PEPTIDASE_U32"/>
    <property type="match status" value="1"/>
</dbReference>
<proteinExistence type="inferred from homology"/>
<protein>
    <submittedName>
        <fullName evidence="4">Peptidase, U32 family</fullName>
    </submittedName>
</protein>
<evidence type="ECO:0000313" key="4">
    <source>
        <dbReference type="EMBL" id="EKC69135.1"/>
    </source>
</evidence>
<dbReference type="InterPro" id="IPR001539">
    <property type="entry name" value="Peptidase_U32"/>
</dbReference>
<feature type="non-terminal residue" evidence="4">
    <location>
        <position position="1"/>
    </location>
</feature>
<dbReference type="GO" id="GO:0008233">
    <property type="term" value="F:peptidase activity"/>
    <property type="evidence" value="ECO:0007669"/>
    <property type="project" value="UniProtKB-KW"/>
</dbReference>
<comment type="caution">
    <text evidence="4">The sequence shown here is derived from an EMBL/GenBank/DDBJ whole genome shotgun (WGS) entry which is preliminary data.</text>
</comment>
<dbReference type="EMBL" id="AJWZ01003106">
    <property type="protein sequence ID" value="EKC69135.1"/>
    <property type="molecule type" value="Genomic_DNA"/>
</dbReference>
<dbReference type="GO" id="GO:0006508">
    <property type="term" value="P:proteolysis"/>
    <property type="evidence" value="ECO:0007669"/>
    <property type="project" value="UniProtKB-KW"/>
</dbReference>
<dbReference type="Pfam" id="PF01136">
    <property type="entry name" value="Peptidase_U32"/>
    <property type="match status" value="1"/>
</dbReference>
<keyword evidence="1" id="KW-0645">Protease</keyword>
<dbReference type="InterPro" id="IPR051454">
    <property type="entry name" value="RNA/ubiquinone_mod_enzymes"/>
</dbReference>
<keyword evidence="2" id="KW-0378">Hydrolase</keyword>
<accession>K1TSI1</accession>
<dbReference type="PANTHER" id="PTHR30217:SF6">
    <property type="entry name" value="TRNA HYDROXYLATION PROTEIN P"/>
    <property type="match status" value="1"/>
</dbReference>
<dbReference type="AlphaFoldDB" id="K1TSI1"/>
<comment type="similarity">
    <text evidence="3">Belongs to the peptidase U32 family.</text>
</comment>
<name>K1TSI1_9ZZZZ</name>
<dbReference type="PANTHER" id="PTHR30217">
    <property type="entry name" value="PEPTIDASE U32 FAMILY"/>
    <property type="match status" value="1"/>
</dbReference>
<evidence type="ECO:0000256" key="1">
    <source>
        <dbReference type="ARBA" id="ARBA00022670"/>
    </source>
</evidence>
<reference evidence="4" key="1">
    <citation type="journal article" date="2013" name="Environ. Microbiol.">
        <title>Microbiota from the distal guts of lean and obese adolescents exhibit partial functional redundancy besides clear differences in community structure.</title>
        <authorList>
            <person name="Ferrer M."/>
            <person name="Ruiz A."/>
            <person name="Lanza F."/>
            <person name="Haange S.B."/>
            <person name="Oberbach A."/>
            <person name="Till H."/>
            <person name="Bargiela R."/>
            <person name="Campoy C."/>
            <person name="Segura M.T."/>
            <person name="Richter M."/>
            <person name="von Bergen M."/>
            <person name="Seifert J."/>
            <person name="Suarez A."/>
        </authorList>
    </citation>
    <scope>NUCLEOTIDE SEQUENCE</scope>
</reference>
<evidence type="ECO:0000256" key="2">
    <source>
        <dbReference type="ARBA" id="ARBA00022801"/>
    </source>
</evidence>
<gene>
    <name evidence="4" type="ORF">OBE_04560</name>
</gene>
<evidence type="ECO:0000256" key="3">
    <source>
        <dbReference type="ARBA" id="ARBA00038374"/>
    </source>
</evidence>
<sequence length="204" mass="23421">IASDGGVIQKIREIAPNIEIHVSTQANVVSYHAAKFWYDNGAKRVILGRETSKDQIQEIMKNKPEDLEVEMFIHGALCWAYSGRCFLSEYLSCRSANLGDCSQSCRWAYNMYLEEKNKPGNLMPVETDENGTYILSSKDLCLIKEIPQIIEMGVDSLKIEGRLKTEYYLASVVNVYRNAIDDYMTNPEGYDYTKYLKELEKRKD</sequence>
<organism evidence="4">
    <name type="scientific">human gut metagenome</name>
    <dbReference type="NCBI Taxonomy" id="408170"/>
    <lineage>
        <taxon>unclassified sequences</taxon>
        <taxon>metagenomes</taxon>
        <taxon>organismal metagenomes</taxon>
    </lineage>
</organism>